<dbReference type="RefSeq" id="WP_381235322.1">
    <property type="nucleotide sequence ID" value="NZ_JBHSKH010000023.1"/>
</dbReference>
<comment type="caution">
    <text evidence="1">The sequence shown here is derived from an EMBL/GenBank/DDBJ whole genome shotgun (WGS) entry which is preliminary data.</text>
</comment>
<gene>
    <name evidence="1" type="ORF">ACFQ5X_28530</name>
</gene>
<organism evidence="1 2">
    <name type="scientific">Streptomyces kaempferi</name>
    <dbReference type="NCBI Taxonomy" id="333725"/>
    <lineage>
        <taxon>Bacteria</taxon>
        <taxon>Bacillati</taxon>
        <taxon>Actinomycetota</taxon>
        <taxon>Actinomycetes</taxon>
        <taxon>Kitasatosporales</taxon>
        <taxon>Streptomycetaceae</taxon>
        <taxon>Streptomyces</taxon>
    </lineage>
</organism>
<proteinExistence type="predicted"/>
<keyword evidence="2" id="KW-1185">Reference proteome</keyword>
<protein>
    <submittedName>
        <fullName evidence="1">Uncharacterized protein</fullName>
    </submittedName>
</protein>
<evidence type="ECO:0000313" key="2">
    <source>
        <dbReference type="Proteomes" id="UP001597058"/>
    </source>
</evidence>
<dbReference type="EMBL" id="JBHTMM010000042">
    <property type="protein sequence ID" value="MFD1309794.1"/>
    <property type="molecule type" value="Genomic_DNA"/>
</dbReference>
<name>A0ABW3XJJ7_9ACTN</name>
<evidence type="ECO:0000313" key="1">
    <source>
        <dbReference type="EMBL" id="MFD1309794.1"/>
    </source>
</evidence>
<dbReference type="Proteomes" id="UP001597058">
    <property type="component" value="Unassembled WGS sequence"/>
</dbReference>
<reference evidence="2" key="1">
    <citation type="journal article" date="2019" name="Int. J. Syst. Evol. Microbiol.">
        <title>The Global Catalogue of Microorganisms (GCM) 10K type strain sequencing project: providing services to taxonomists for standard genome sequencing and annotation.</title>
        <authorList>
            <consortium name="The Broad Institute Genomics Platform"/>
            <consortium name="The Broad Institute Genome Sequencing Center for Infectious Disease"/>
            <person name="Wu L."/>
            <person name="Ma J."/>
        </authorList>
    </citation>
    <scope>NUCLEOTIDE SEQUENCE [LARGE SCALE GENOMIC DNA]</scope>
    <source>
        <strain evidence="2">CGMCC 4.7020</strain>
    </source>
</reference>
<sequence>MTCGNASVGRQTSPAAPAQACGAARAAAHPRFPLSAIAAERREAAGGLGAFARPGTTEDIDAVLSWSLGAVSPVAARLLQRRSGVGRTLR</sequence>
<accession>A0ABW3XJJ7</accession>